<dbReference type="RefSeq" id="WP_342756781.1">
    <property type="nucleotide sequence ID" value="NZ_CP146256.1"/>
</dbReference>
<feature type="domain" description="DUF7666" evidence="1">
    <location>
        <begin position="1"/>
        <end position="97"/>
    </location>
</feature>
<gene>
    <name evidence="2" type="ORF">V6984_16920</name>
</gene>
<evidence type="ECO:0000313" key="2">
    <source>
        <dbReference type="EMBL" id="XAH73174.1"/>
    </source>
</evidence>
<name>A0ABZ3EU89_9FIRM</name>
<proteinExistence type="predicted"/>
<dbReference type="InterPro" id="IPR056083">
    <property type="entry name" value="DUF7666"/>
</dbReference>
<organism evidence="2 3">
    <name type="scientific">Kineothrix sedimenti</name>
    <dbReference type="NCBI Taxonomy" id="3123317"/>
    <lineage>
        <taxon>Bacteria</taxon>
        <taxon>Bacillati</taxon>
        <taxon>Bacillota</taxon>
        <taxon>Clostridia</taxon>
        <taxon>Lachnospirales</taxon>
        <taxon>Lachnospiraceae</taxon>
        <taxon>Kineothrix</taxon>
    </lineage>
</organism>
<dbReference type="EMBL" id="CP146256">
    <property type="protein sequence ID" value="XAH73174.1"/>
    <property type="molecule type" value="Genomic_DNA"/>
</dbReference>
<reference evidence="2 3" key="1">
    <citation type="submission" date="2024-02" db="EMBL/GenBank/DDBJ databases">
        <title>Bacterial strain from lacustrine sediment.</title>
        <authorList>
            <person name="Petit C."/>
            <person name="Fadhlaoui K."/>
        </authorList>
    </citation>
    <scope>NUCLEOTIDE SEQUENCE [LARGE SCALE GENOMIC DNA]</scope>
    <source>
        <strain evidence="2 3">IPX-CK</strain>
    </source>
</reference>
<sequence>MKAFKGFNQDMTCTPNGTKFQYEEGKEYEMDSAECCDHGFHACEYPLDCLDYYSPNSSVYREVELDGKISRKGDGDTKVAASKIKIGVSLNIAGLVKAAIEYTTARIDKTKKSDEDYGASSATGDYGASSATGYKGASSATGNCGASSATGYKGASSATGDYGASSATGDYGASSATGDYGASSATGDYGASSATGDYGASSATGYKGASSATGDYGASSATGNCGASSATGYKGASEALDKDAVAVAWGYKGKARGVLGSYIVLAEWNGDEDEYFRPDSWELKDAKIARVDGEVIKENVYYTLINGEFTEVD</sequence>
<accession>A0ABZ3EU89</accession>
<evidence type="ECO:0000313" key="3">
    <source>
        <dbReference type="Proteomes" id="UP001451571"/>
    </source>
</evidence>
<dbReference type="Pfam" id="PF24703">
    <property type="entry name" value="DUF7666"/>
    <property type="match status" value="1"/>
</dbReference>
<evidence type="ECO:0000259" key="1">
    <source>
        <dbReference type="Pfam" id="PF24703"/>
    </source>
</evidence>
<protein>
    <recommendedName>
        <fullName evidence="1">DUF7666 domain-containing protein</fullName>
    </recommendedName>
</protein>
<keyword evidence="3" id="KW-1185">Reference proteome</keyword>
<dbReference type="Proteomes" id="UP001451571">
    <property type="component" value="Chromosome"/>
</dbReference>